<dbReference type="InterPro" id="IPR039328">
    <property type="entry name" value="WDR89"/>
</dbReference>
<name>A0AAN9Z0N8_9ORTH</name>
<dbReference type="AlphaFoldDB" id="A0AAN9Z0N8"/>
<keyword evidence="6" id="KW-1185">Reference proteome</keyword>
<sequence length="399" mass="44352">MNQLDTLFSMTEDLNTNSDEDADIVSDSESAQSLIQYYVEQERSLSLQRTYILHMSCSQGVADKLFLGLSNCTSVVYDIETLSKVACLSGHDRTITGVKVGAGEDDVVFTSSLDGTIKLWDLRLHNNMVREYKDASEGDDKLKPISSFDISSKKTVIAAGTELFDGDAFMLFWDARSTKLLGGYWESHRDDITHIQFHPSKKDWLATGSTDGLMNVFDISECSEDDALLYSMNTESSVDKLQWFMCLNEVDGLSCITHTQDLQVWETDGVIPYAKHMQRDIIAKVMHRTSSDYCYLVDFLPEDSDDEVSLLAGSTAGKGECLKMLKVQKKTLTPVAVFNGNKQIVRSCCSIKQKNLLVTGGESGFFTLWKSDGLSQNISAASLKVKTKSKHSSVGKKPY</sequence>
<keyword evidence="3" id="KW-0677">Repeat</keyword>
<dbReference type="InterPro" id="IPR015943">
    <property type="entry name" value="WD40/YVTN_repeat-like_dom_sf"/>
</dbReference>
<organism evidence="5 6">
    <name type="scientific">Gryllus longicercus</name>
    <dbReference type="NCBI Taxonomy" id="2509291"/>
    <lineage>
        <taxon>Eukaryota</taxon>
        <taxon>Metazoa</taxon>
        <taxon>Ecdysozoa</taxon>
        <taxon>Arthropoda</taxon>
        <taxon>Hexapoda</taxon>
        <taxon>Insecta</taxon>
        <taxon>Pterygota</taxon>
        <taxon>Neoptera</taxon>
        <taxon>Polyneoptera</taxon>
        <taxon>Orthoptera</taxon>
        <taxon>Ensifera</taxon>
        <taxon>Gryllidea</taxon>
        <taxon>Grylloidea</taxon>
        <taxon>Gryllidae</taxon>
        <taxon>Gryllinae</taxon>
        <taxon>Gryllus</taxon>
    </lineage>
</organism>
<dbReference type="PANTHER" id="PTHR22889">
    <property type="entry name" value="WD REPEAT-CONTAINING PROTEIN 89"/>
    <property type="match status" value="1"/>
</dbReference>
<evidence type="ECO:0000256" key="2">
    <source>
        <dbReference type="ARBA" id="ARBA00022574"/>
    </source>
</evidence>
<evidence type="ECO:0000313" key="6">
    <source>
        <dbReference type="Proteomes" id="UP001378592"/>
    </source>
</evidence>
<reference evidence="5 6" key="1">
    <citation type="submission" date="2024-03" db="EMBL/GenBank/DDBJ databases">
        <title>The genome assembly and annotation of the cricket Gryllus longicercus Weissman &amp; Gray.</title>
        <authorList>
            <person name="Szrajer S."/>
            <person name="Gray D."/>
            <person name="Ylla G."/>
        </authorList>
    </citation>
    <scope>NUCLEOTIDE SEQUENCE [LARGE SCALE GENOMIC DNA]</scope>
    <source>
        <strain evidence="5">DAG 2021-001</strain>
        <tissue evidence="5">Whole body minus gut</tissue>
    </source>
</reference>
<dbReference type="InterPro" id="IPR019775">
    <property type="entry name" value="WD40_repeat_CS"/>
</dbReference>
<dbReference type="SUPFAM" id="SSF50978">
    <property type="entry name" value="WD40 repeat-like"/>
    <property type="match status" value="1"/>
</dbReference>
<evidence type="ECO:0000256" key="4">
    <source>
        <dbReference type="PROSITE-ProRule" id="PRU00221"/>
    </source>
</evidence>
<feature type="repeat" description="WD" evidence="4">
    <location>
        <begin position="185"/>
        <end position="220"/>
    </location>
</feature>
<comment type="caution">
    <text evidence="5">The sequence shown here is derived from an EMBL/GenBank/DDBJ whole genome shotgun (WGS) entry which is preliminary data.</text>
</comment>
<keyword evidence="2 4" id="KW-0853">WD repeat</keyword>
<dbReference type="InterPro" id="IPR036322">
    <property type="entry name" value="WD40_repeat_dom_sf"/>
</dbReference>
<evidence type="ECO:0000256" key="1">
    <source>
        <dbReference type="ARBA" id="ARBA00021125"/>
    </source>
</evidence>
<dbReference type="PROSITE" id="PS50294">
    <property type="entry name" value="WD_REPEATS_REGION"/>
    <property type="match status" value="1"/>
</dbReference>
<evidence type="ECO:0000256" key="3">
    <source>
        <dbReference type="ARBA" id="ARBA00022737"/>
    </source>
</evidence>
<dbReference type="EMBL" id="JAZDUA010000504">
    <property type="protein sequence ID" value="KAK7791753.1"/>
    <property type="molecule type" value="Genomic_DNA"/>
</dbReference>
<evidence type="ECO:0000313" key="5">
    <source>
        <dbReference type="EMBL" id="KAK7791753.1"/>
    </source>
</evidence>
<dbReference type="Proteomes" id="UP001378592">
    <property type="component" value="Unassembled WGS sequence"/>
</dbReference>
<feature type="repeat" description="WD" evidence="4">
    <location>
        <begin position="88"/>
        <end position="130"/>
    </location>
</feature>
<dbReference type="PANTHER" id="PTHR22889:SF0">
    <property type="entry name" value="WD REPEAT-CONTAINING PROTEIN 89"/>
    <property type="match status" value="1"/>
</dbReference>
<dbReference type="Gene3D" id="2.130.10.10">
    <property type="entry name" value="YVTN repeat-like/Quinoprotein amine dehydrogenase"/>
    <property type="match status" value="2"/>
</dbReference>
<proteinExistence type="predicted"/>
<dbReference type="PROSITE" id="PS50082">
    <property type="entry name" value="WD_REPEATS_2"/>
    <property type="match status" value="2"/>
</dbReference>
<dbReference type="InterPro" id="IPR001680">
    <property type="entry name" value="WD40_rpt"/>
</dbReference>
<dbReference type="Pfam" id="PF00400">
    <property type="entry name" value="WD40"/>
    <property type="match status" value="3"/>
</dbReference>
<protein>
    <recommendedName>
        <fullName evidence="1">WD repeat-containing protein 89</fullName>
    </recommendedName>
</protein>
<dbReference type="PROSITE" id="PS00678">
    <property type="entry name" value="WD_REPEATS_1"/>
    <property type="match status" value="1"/>
</dbReference>
<gene>
    <name evidence="5" type="ORF">R5R35_000150</name>
</gene>
<dbReference type="SMART" id="SM00320">
    <property type="entry name" value="WD40"/>
    <property type="match status" value="3"/>
</dbReference>
<accession>A0AAN9Z0N8</accession>